<evidence type="ECO:0000313" key="3">
    <source>
        <dbReference type="Proteomes" id="UP000041254"/>
    </source>
</evidence>
<evidence type="ECO:0000256" key="1">
    <source>
        <dbReference type="SAM" id="MobiDB-lite"/>
    </source>
</evidence>
<dbReference type="OrthoDB" id="550575at2759"/>
<feature type="region of interest" description="Disordered" evidence="1">
    <location>
        <begin position="588"/>
        <end position="620"/>
    </location>
</feature>
<dbReference type="Proteomes" id="UP000041254">
    <property type="component" value="Unassembled WGS sequence"/>
</dbReference>
<dbReference type="OMA" id="KLRECHA"/>
<feature type="compositionally biased region" description="Low complexity" evidence="1">
    <location>
        <begin position="594"/>
        <end position="615"/>
    </location>
</feature>
<dbReference type="Gene3D" id="3.80.10.10">
    <property type="entry name" value="Ribonuclease Inhibitor"/>
    <property type="match status" value="2"/>
</dbReference>
<organism evidence="2 3">
    <name type="scientific">Vitrella brassicaformis (strain CCMP3155)</name>
    <dbReference type="NCBI Taxonomy" id="1169540"/>
    <lineage>
        <taxon>Eukaryota</taxon>
        <taxon>Sar</taxon>
        <taxon>Alveolata</taxon>
        <taxon>Colpodellida</taxon>
        <taxon>Vitrellaceae</taxon>
        <taxon>Vitrella</taxon>
    </lineage>
</organism>
<dbReference type="STRING" id="1169540.A0A0G4F002"/>
<accession>A0A0G4F002</accession>
<dbReference type="AlphaFoldDB" id="A0A0G4F002"/>
<feature type="compositionally biased region" description="Low complexity" evidence="1">
    <location>
        <begin position="673"/>
        <end position="698"/>
    </location>
</feature>
<feature type="compositionally biased region" description="Basic and acidic residues" evidence="1">
    <location>
        <begin position="701"/>
        <end position="711"/>
    </location>
</feature>
<feature type="region of interest" description="Disordered" evidence="1">
    <location>
        <begin position="98"/>
        <end position="199"/>
    </location>
</feature>
<dbReference type="EMBL" id="CDMY01000356">
    <property type="protein sequence ID" value="CEM04851.1"/>
    <property type="molecule type" value="Genomic_DNA"/>
</dbReference>
<evidence type="ECO:0000313" key="2">
    <source>
        <dbReference type="EMBL" id="CEM04851.1"/>
    </source>
</evidence>
<evidence type="ECO:0008006" key="4">
    <source>
        <dbReference type="Google" id="ProtNLM"/>
    </source>
</evidence>
<feature type="compositionally biased region" description="Pro residues" evidence="1">
    <location>
        <begin position="103"/>
        <end position="127"/>
    </location>
</feature>
<dbReference type="PANTHER" id="PTHR13318">
    <property type="entry name" value="PARTNER OF PAIRED, ISOFORM B-RELATED"/>
    <property type="match status" value="1"/>
</dbReference>
<name>A0A0G4F002_VITBC</name>
<proteinExistence type="predicted"/>
<dbReference type="InParanoid" id="A0A0G4F002"/>
<dbReference type="SMART" id="SM00367">
    <property type="entry name" value="LRR_CC"/>
    <property type="match status" value="5"/>
</dbReference>
<reference evidence="2 3" key="1">
    <citation type="submission" date="2014-11" db="EMBL/GenBank/DDBJ databases">
        <authorList>
            <person name="Zhu J."/>
            <person name="Qi W."/>
            <person name="Song R."/>
        </authorList>
    </citation>
    <scope>NUCLEOTIDE SEQUENCE [LARGE SCALE GENOMIC DNA]</scope>
</reference>
<dbReference type="InterPro" id="IPR006553">
    <property type="entry name" value="Leu-rich_rpt_Cys-con_subtyp"/>
</dbReference>
<feature type="compositionally biased region" description="Low complexity" evidence="1">
    <location>
        <begin position="164"/>
        <end position="181"/>
    </location>
</feature>
<dbReference type="PANTHER" id="PTHR13318:SF190">
    <property type="entry name" value="PARTNER OF PAIRED, ISOFORM B"/>
    <property type="match status" value="1"/>
</dbReference>
<dbReference type="SUPFAM" id="SSF52047">
    <property type="entry name" value="RNI-like"/>
    <property type="match status" value="1"/>
</dbReference>
<sequence length="722" mass="77802">MDFIRAATSVEKGGRPVKAAKSKAQKGLQINGGGRSMEIAVVGFDIRLRPLDIQVVHAKFVDDGKLSIVTKKGLLVMLSAAVPSFLVGLSERLKGAGVDVRGPAPPPSSNPAPAPGPGRGPPPPPPNRNQRALPSPLAPPKPSAAPPKPTKPPAAPPRPPKPSAAPAKPQPKQQPKQQPAADIEEAEEAQEAAMVYGPRGKRQQLRGVIAMDEGRAAHLRARHERDVAAMERRDRELRAMAGTKAWFSDVPKELLWNILRHVSREAIMVCREFAAEVRAYRRRLEWRRLRGANVPDCRVFEAVKQTPRLGLLDLTDYKELTATGLKTHAPELRKLHVLVLRGCSSITDKAVEEVLSHMPVGSNSVLRGLDLMDCPRVTPGGLRRLRLLPSLRNVALGSTRQAVDGKMTDAVLNHLARAQQPLQRGTGSQTQMGEGGGSGLRRLSLQRCGGLTNLSALEHMSSSLIELDLRGAGVSSGGAKALAACTNLQSLCLADCSQLDGAILEAIVQHMDQLRTLDLSRIKGVTNQLVARLPTRCPDLQRLKLSQCTQVENSGVRALVSHLLSLVQLDITDCRRVTTSAFDLPYGLRNRHNTSSSSSSSSATHHQQQQQEQQEPLQLRVGVRGTNVDELEATLITFDTNNTFIMPTFTLELVVVRSSPCVHSDIEIEDVTNDPTTTPDTSENTATAAGGQAAVAGTKRPRCDDGGKRDNGGGGGGKRRKK</sequence>
<dbReference type="Pfam" id="PF13516">
    <property type="entry name" value="LRR_6"/>
    <property type="match status" value="1"/>
</dbReference>
<dbReference type="GO" id="GO:0031146">
    <property type="term" value="P:SCF-dependent proteasomal ubiquitin-dependent protein catabolic process"/>
    <property type="evidence" value="ECO:0007669"/>
    <property type="project" value="TreeGrafter"/>
</dbReference>
<dbReference type="GO" id="GO:0019005">
    <property type="term" value="C:SCF ubiquitin ligase complex"/>
    <property type="evidence" value="ECO:0007669"/>
    <property type="project" value="TreeGrafter"/>
</dbReference>
<keyword evidence="3" id="KW-1185">Reference proteome</keyword>
<protein>
    <recommendedName>
        <fullName evidence="4">F-box domain-containing protein</fullName>
    </recommendedName>
</protein>
<dbReference type="InterPro" id="IPR032675">
    <property type="entry name" value="LRR_dom_sf"/>
</dbReference>
<feature type="region of interest" description="Disordered" evidence="1">
    <location>
        <begin position="667"/>
        <end position="722"/>
    </location>
</feature>
<gene>
    <name evidence="2" type="ORF">Vbra_14100</name>
</gene>
<dbReference type="VEuPathDB" id="CryptoDB:Vbra_14100"/>
<dbReference type="InterPro" id="IPR001611">
    <property type="entry name" value="Leu-rich_rpt"/>
</dbReference>
<feature type="compositionally biased region" description="Pro residues" evidence="1">
    <location>
        <begin position="136"/>
        <end position="163"/>
    </location>
</feature>